<keyword evidence="4" id="KW-1185">Reference proteome</keyword>
<dbReference type="FunFam" id="1.25.40.10:FF:000227">
    <property type="entry name" value="Pentatricopeptide repeat-containing protein At3g13880"/>
    <property type="match status" value="1"/>
</dbReference>
<protein>
    <recommendedName>
        <fullName evidence="5">Pentatricopeptide repeat-containing protein</fullName>
    </recommendedName>
</protein>
<dbReference type="InterPro" id="IPR046848">
    <property type="entry name" value="E_motif"/>
</dbReference>
<evidence type="ECO:0008006" key="5">
    <source>
        <dbReference type="Google" id="ProtNLM"/>
    </source>
</evidence>
<dbReference type="GO" id="GO:0009451">
    <property type="term" value="P:RNA modification"/>
    <property type="evidence" value="ECO:0007669"/>
    <property type="project" value="InterPro"/>
</dbReference>
<feature type="repeat" description="PPR" evidence="2">
    <location>
        <begin position="671"/>
        <end position="705"/>
    </location>
</feature>
<dbReference type="InterPro" id="IPR011990">
    <property type="entry name" value="TPR-like_helical_dom_sf"/>
</dbReference>
<feature type="repeat" description="PPR" evidence="2">
    <location>
        <begin position="403"/>
        <end position="437"/>
    </location>
</feature>
<gene>
    <name evidence="3" type="ORF">H6P81_000553</name>
</gene>
<dbReference type="Pfam" id="PF01535">
    <property type="entry name" value="PPR"/>
    <property type="match status" value="2"/>
</dbReference>
<sequence length="1205" mass="133495">MDALQYHLSIRSSLPHFLSSSACNGYEDDGVMIAATSDAIWDDGAACVWDPQMRVMITHAGEIWHGASEDRGPLIAPPAVVGLSISPRKLLLPLRTLTQERYSSTSPVTRFFLSFWAVESIRVMVSSINGAKAVVRCSFKFNHPTAANYNLSFQKAVSHGKPTGSAPDLYFLHKFPIFCSSQGRSPETYQLFVTMPTRETRRVVTASRQDVVTNTELTPITEPAFYAYILQYLLREGDLTQSECSFERALQLVRETKSIHAQVVRAGFPLSGNLGNYILDLYAKYGKLDLALNAFKELKEPERAAWNSILSAYSRHGMPEKVVQVFGLMWSSNTQPNQCTFATALSACTKLLDLNAGKQLQCNIIKMGLEFNSFCEGSLIDMYAKCSSMVEARKVFDTVKYPDVIAWTVIITGYVRVGSSDKALDLFLRMKEQGVKPDQVMFVTALNACVHLGRLKEARDLFAQMPNPNVVAWNALISGHAQNGCEVESVSFFQEMQGKGINPNRSTLGSVLSAIASMAALDQGRQVHSKAIKLGLDSNVFVGSSLINMYSKCGVLDDARKIFCSLEEKNVVLWNSLLGGFAQHGFSNEAMNLFLEMRHTGVLLDEYTYVSVLNACALLGQLEMGEQLHSLVVKGSLEGSLFVGNALVDMYAKSGNVKDARRQFELMPKRDLISWNAMIVGYVHNEEEEEAMIIFKRMRMQEVPPDEVSFASIFSACANTQAITLGKQIHSLSTKSGLESNLFVGSALVDMYAKCGVMALASKAFEQTREKSLVSRNALIAGFVQNNYCEEAVAVFWQIQAEGLKPSEFTFASILPICKGPSGLSMGRQVHGYSVKSGLLCYDMHLGISLIGAYLKSLDKDDAKKLFWELGYESNTVSWTVLISGHAQINCNVEAISIFWDMYNYGVRPDQATFASVLGACASLARLRDGKEVHSLIVTTGFSSDENTGSALIDMYSKCGEMSDSLQVFNRIERKAGNIPWNSVIVGFAKNGFAEDALEIFYEMQKQRVRPDEITFLGVLTACSHAGLVSEGRGFFEFMKRKYAILPRVDHCACIVDLLGRCGLLNEAEEFLYNLPFQSDPIIWASLLSACRIHGDSERGKRVAEKLIELEPQNSSPYVLLSNIYAALRNWEAANKVRKRMQESGVRKSPGCSWIFVGNKTNLFVAGDKFHPKGKDIYEALEELTEAIIDNGYVARVDLLLDDED</sequence>
<reference evidence="3 4" key="1">
    <citation type="submission" date="2021-07" db="EMBL/GenBank/DDBJ databases">
        <title>The Aristolochia fimbriata genome: insights into angiosperm evolution, floral development and chemical biosynthesis.</title>
        <authorList>
            <person name="Jiao Y."/>
        </authorList>
    </citation>
    <scope>NUCLEOTIDE SEQUENCE [LARGE SCALE GENOMIC DNA]</scope>
    <source>
        <strain evidence="3">IBCAS-2021</strain>
        <tissue evidence="3">Leaf</tissue>
    </source>
</reference>
<dbReference type="PANTHER" id="PTHR47926">
    <property type="entry name" value="PENTATRICOPEPTIDE REPEAT-CONTAINING PROTEIN"/>
    <property type="match status" value="1"/>
</dbReference>
<dbReference type="Gene3D" id="1.25.40.10">
    <property type="entry name" value="Tetratricopeptide repeat domain"/>
    <property type="match status" value="8"/>
</dbReference>
<dbReference type="NCBIfam" id="TIGR00756">
    <property type="entry name" value="PPR"/>
    <property type="match status" value="6"/>
</dbReference>
<dbReference type="Pfam" id="PF20431">
    <property type="entry name" value="E_motif"/>
    <property type="match status" value="1"/>
</dbReference>
<evidence type="ECO:0000256" key="2">
    <source>
        <dbReference type="PROSITE-ProRule" id="PRU00708"/>
    </source>
</evidence>
<keyword evidence="1" id="KW-0677">Repeat</keyword>
<feature type="repeat" description="PPR" evidence="2">
    <location>
        <begin position="977"/>
        <end position="1011"/>
    </location>
</feature>
<dbReference type="Proteomes" id="UP000825729">
    <property type="component" value="Unassembled WGS sequence"/>
</dbReference>
<dbReference type="SUPFAM" id="SSF48452">
    <property type="entry name" value="TPR-like"/>
    <property type="match status" value="2"/>
</dbReference>
<feature type="repeat" description="PPR" evidence="2">
    <location>
        <begin position="469"/>
        <end position="503"/>
    </location>
</feature>
<name>A0AAV7F4F1_ARIFI</name>
<dbReference type="EMBL" id="JAINDJ010000002">
    <property type="protein sequence ID" value="KAG9456045.1"/>
    <property type="molecule type" value="Genomic_DNA"/>
</dbReference>
<dbReference type="Pfam" id="PF20430">
    <property type="entry name" value="Eplus_motif"/>
    <property type="match status" value="1"/>
</dbReference>
<evidence type="ECO:0000256" key="1">
    <source>
        <dbReference type="ARBA" id="ARBA00022737"/>
    </source>
</evidence>
<dbReference type="FunFam" id="1.25.40.10:FF:000073">
    <property type="entry name" value="Pentatricopeptide repeat-containing protein chloroplastic"/>
    <property type="match status" value="2"/>
</dbReference>
<feature type="repeat" description="PPR" evidence="2">
    <location>
        <begin position="302"/>
        <end position="336"/>
    </location>
</feature>
<feature type="repeat" description="PPR" evidence="2">
    <location>
        <begin position="772"/>
        <end position="806"/>
    </location>
</feature>
<dbReference type="Pfam" id="PF13041">
    <property type="entry name" value="PPR_2"/>
    <property type="match status" value="7"/>
</dbReference>
<feature type="repeat" description="PPR" evidence="2">
    <location>
        <begin position="570"/>
        <end position="604"/>
    </location>
</feature>
<organism evidence="3 4">
    <name type="scientific">Aristolochia fimbriata</name>
    <name type="common">White veined hardy Dutchman's pipe vine</name>
    <dbReference type="NCBI Taxonomy" id="158543"/>
    <lineage>
        <taxon>Eukaryota</taxon>
        <taxon>Viridiplantae</taxon>
        <taxon>Streptophyta</taxon>
        <taxon>Embryophyta</taxon>
        <taxon>Tracheophyta</taxon>
        <taxon>Spermatophyta</taxon>
        <taxon>Magnoliopsida</taxon>
        <taxon>Magnoliidae</taxon>
        <taxon>Piperales</taxon>
        <taxon>Aristolochiaceae</taxon>
        <taxon>Aristolochia</taxon>
    </lineage>
</organism>
<comment type="caution">
    <text evidence="3">The sequence shown here is derived from an EMBL/GenBank/DDBJ whole genome shotgun (WGS) entry which is preliminary data.</text>
</comment>
<dbReference type="FunFam" id="1.25.40.10:FF:000031">
    <property type="entry name" value="Pentatricopeptide repeat-containing protein mitochondrial"/>
    <property type="match status" value="1"/>
</dbReference>
<accession>A0AAV7F4F1</accession>
<dbReference type="InterPro" id="IPR046960">
    <property type="entry name" value="PPR_At4g14850-like_plant"/>
</dbReference>
<dbReference type="PANTHER" id="PTHR47926:SF441">
    <property type="entry name" value="PENTATRICOPEPTIDE REPEAT-CONTAINING PROTEIN"/>
    <property type="match status" value="1"/>
</dbReference>
<feature type="repeat" description="PPR" evidence="2">
    <location>
        <begin position="875"/>
        <end position="909"/>
    </location>
</feature>
<dbReference type="InterPro" id="IPR046849">
    <property type="entry name" value="E2_motif"/>
</dbReference>
<dbReference type="FunFam" id="1.25.40.10:FF:000344">
    <property type="entry name" value="Pentatricopeptide repeat-containing protein"/>
    <property type="match status" value="1"/>
</dbReference>
<dbReference type="AlphaFoldDB" id="A0AAV7F4F1"/>
<dbReference type="GO" id="GO:0003723">
    <property type="term" value="F:RNA binding"/>
    <property type="evidence" value="ECO:0007669"/>
    <property type="project" value="InterPro"/>
</dbReference>
<evidence type="ECO:0000313" key="3">
    <source>
        <dbReference type="EMBL" id="KAG9456045.1"/>
    </source>
</evidence>
<proteinExistence type="predicted"/>
<dbReference type="PROSITE" id="PS51375">
    <property type="entry name" value="PPR"/>
    <property type="match status" value="8"/>
</dbReference>
<evidence type="ECO:0000313" key="4">
    <source>
        <dbReference type="Proteomes" id="UP000825729"/>
    </source>
</evidence>
<dbReference type="FunFam" id="1.25.40.10:FF:000366">
    <property type="entry name" value="Pentatricopeptide (PPR) repeat-containing protein"/>
    <property type="match status" value="1"/>
</dbReference>
<dbReference type="InterPro" id="IPR002885">
    <property type="entry name" value="PPR_rpt"/>
</dbReference>